<dbReference type="SUPFAM" id="SSF47616">
    <property type="entry name" value="GST C-terminal domain-like"/>
    <property type="match status" value="1"/>
</dbReference>
<dbReference type="AlphaFoldDB" id="A0A9W7ST66"/>
<name>A0A9W7ST66_9PEZI</name>
<dbReference type="Proteomes" id="UP001138500">
    <property type="component" value="Unassembled WGS sequence"/>
</dbReference>
<dbReference type="InterPro" id="IPR004045">
    <property type="entry name" value="Glutathione_S-Trfase_N"/>
</dbReference>
<dbReference type="InterPro" id="IPR036282">
    <property type="entry name" value="Glutathione-S-Trfase_C_sf"/>
</dbReference>
<accession>A0A9W7ST66</accession>
<dbReference type="Pfam" id="PF25907">
    <property type="entry name" value="DUF7962"/>
    <property type="match status" value="1"/>
</dbReference>
<feature type="domain" description="GST N-terminal" evidence="1">
    <location>
        <begin position="8"/>
        <end position="70"/>
    </location>
</feature>
<proteinExistence type="predicted"/>
<dbReference type="InterPro" id="IPR036249">
    <property type="entry name" value="Thioredoxin-like_sf"/>
</dbReference>
<dbReference type="SUPFAM" id="SSF52833">
    <property type="entry name" value="Thioredoxin-like"/>
    <property type="match status" value="1"/>
</dbReference>
<evidence type="ECO:0000313" key="4">
    <source>
        <dbReference type="Proteomes" id="UP001138500"/>
    </source>
</evidence>
<comment type="caution">
    <text evidence="3">The sequence shown here is derived from an EMBL/GenBank/DDBJ whole genome shotgun (WGS) entry which is preliminary data.</text>
</comment>
<dbReference type="Gene3D" id="3.40.30.110">
    <property type="match status" value="2"/>
</dbReference>
<reference evidence="3 4" key="2">
    <citation type="journal article" date="2021" name="Curr. Genet.">
        <title>Genetic response to nitrogen starvation in the aggressive Eucalyptus foliar pathogen Teratosphaeria destructans.</title>
        <authorList>
            <person name="Havenga M."/>
            <person name="Wingfield B.D."/>
            <person name="Wingfield M.J."/>
            <person name="Dreyer L.L."/>
            <person name="Roets F."/>
            <person name="Aylward J."/>
        </authorList>
    </citation>
    <scope>NUCLEOTIDE SEQUENCE [LARGE SCALE GENOMIC DNA]</scope>
    <source>
        <strain evidence="3">CMW44962</strain>
    </source>
</reference>
<feature type="domain" description="DUF7962" evidence="2">
    <location>
        <begin position="120"/>
        <end position="211"/>
    </location>
</feature>
<dbReference type="OrthoDB" id="202840at2759"/>
<gene>
    <name evidence="3" type="ORF">Tdes44962_MAKER02530</name>
</gene>
<reference evidence="3 4" key="1">
    <citation type="journal article" date="2018" name="IMA Fungus">
        <title>IMA Genome-F 10: Nine draft genome sequences of Claviceps purpurea s.lat., including C. arundinis, C. humidiphila, and C. cf. spartinae, pseudomolecules for the pitch canker pathogen Fusarium circinatum, draft genome of Davidsoniella eucalypti, Grosmannia galeiformis, Quambalaria eucalypti, and Teratosphaeria destructans.</title>
        <authorList>
            <person name="Wingfield B.D."/>
            <person name="Liu M."/>
            <person name="Nguyen H.D."/>
            <person name="Lane F.A."/>
            <person name="Morgan S.W."/>
            <person name="De Vos L."/>
            <person name="Wilken P.M."/>
            <person name="Duong T.A."/>
            <person name="Aylward J."/>
            <person name="Coetzee M.P."/>
            <person name="Dadej K."/>
            <person name="De Beer Z.W."/>
            <person name="Findlay W."/>
            <person name="Havenga M."/>
            <person name="Kolarik M."/>
            <person name="Menzies J.G."/>
            <person name="Naidoo K."/>
            <person name="Pochopski O."/>
            <person name="Shoukouhi P."/>
            <person name="Santana Q.C."/>
            <person name="Seifert K.A."/>
            <person name="Soal N."/>
            <person name="Steenkamp E.T."/>
            <person name="Tatham C.T."/>
            <person name="van der Nest M.A."/>
            <person name="Wingfield M.J."/>
        </authorList>
    </citation>
    <scope>NUCLEOTIDE SEQUENCE [LARGE SCALE GENOMIC DNA]</scope>
    <source>
        <strain evidence="3">CMW44962</strain>
    </source>
</reference>
<keyword evidence="4" id="KW-1185">Reference proteome</keyword>
<organism evidence="3 4">
    <name type="scientific">Teratosphaeria destructans</name>
    <dbReference type="NCBI Taxonomy" id="418781"/>
    <lineage>
        <taxon>Eukaryota</taxon>
        <taxon>Fungi</taxon>
        <taxon>Dikarya</taxon>
        <taxon>Ascomycota</taxon>
        <taxon>Pezizomycotina</taxon>
        <taxon>Dothideomycetes</taxon>
        <taxon>Dothideomycetidae</taxon>
        <taxon>Mycosphaerellales</taxon>
        <taxon>Teratosphaeriaceae</taxon>
        <taxon>Teratosphaeria</taxon>
    </lineage>
</organism>
<dbReference type="InterPro" id="IPR058268">
    <property type="entry name" value="DUF7962"/>
</dbReference>
<evidence type="ECO:0000313" key="3">
    <source>
        <dbReference type="EMBL" id="KAH9828167.1"/>
    </source>
</evidence>
<evidence type="ECO:0000259" key="2">
    <source>
        <dbReference type="Pfam" id="PF25907"/>
    </source>
</evidence>
<dbReference type="Pfam" id="PF13417">
    <property type="entry name" value="GST_N_3"/>
    <property type="match status" value="1"/>
</dbReference>
<evidence type="ECO:0000259" key="1">
    <source>
        <dbReference type="Pfam" id="PF13417"/>
    </source>
</evidence>
<dbReference type="EMBL" id="RIBY02001778">
    <property type="protein sequence ID" value="KAH9828167.1"/>
    <property type="molecule type" value="Genomic_DNA"/>
</dbReference>
<protein>
    <submittedName>
        <fullName evidence="3">Glutathione s-transferase like protein</fullName>
    </submittedName>
</protein>
<sequence>MAPPIIAFDYDGSPYGQKIRLLLTALKIPFSRLDQPIILPRPDLAALGITYRRIPLLAIGKDVYADTACITSAVISNIASLGGDPDALTFGPADKAFEVWGVAAFREVASGLLDPTKLPKEFIKDRATILPSIKRPDAATLRPSGLASLKARMLQVENGFLGAGGPFINGSKISLADINAAWPFRWALFQLQVRREPGFGPQDFPKLYKLLESLPKPAPTNLKVQEVHSTIRGGSYWAQSPSAVAQVDPLRLKTGVEVKIEDFDAAPGAHIQVGKLIGTTENETVVEVGKDGIRLHYPRVGYIVRPVEKSNL</sequence>